<sequence>MDDRALRLRYSQFRVLVKGKANAGKTTILQKVCNTTDQPKIYNSKGEKIDLSAVAPSRERMLLLPTVVSLYG</sequence>
<dbReference type="AlphaFoldDB" id="A0A067PR65"/>
<dbReference type="HOGENOM" id="CLU_2722574_0_0_1"/>
<keyword evidence="2" id="KW-1185">Reference proteome</keyword>
<evidence type="ECO:0008006" key="3">
    <source>
        <dbReference type="Google" id="ProtNLM"/>
    </source>
</evidence>
<evidence type="ECO:0000313" key="2">
    <source>
        <dbReference type="Proteomes" id="UP000027265"/>
    </source>
</evidence>
<dbReference type="InterPro" id="IPR027417">
    <property type="entry name" value="P-loop_NTPase"/>
</dbReference>
<gene>
    <name evidence="1" type="ORF">JAAARDRAFT_39110</name>
</gene>
<evidence type="ECO:0000313" key="1">
    <source>
        <dbReference type="EMBL" id="KDQ53802.1"/>
    </source>
</evidence>
<dbReference type="SUPFAM" id="SSF52540">
    <property type="entry name" value="P-loop containing nucleoside triphosphate hydrolases"/>
    <property type="match status" value="1"/>
</dbReference>
<dbReference type="OrthoDB" id="3172613at2759"/>
<accession>A0A067PR65</accession>
<organism evidence="1 2">
    <name type="scientific">Jaapia argillacea MUCL 33604</name>
    <dbReference type="NCBI Taxonomy" id="933084"/>
    <lineage>
        <taxon>Eukaryota</taxon>
        <taxon>Fungi</taxon>
        <taxon>Dikarya</taxon>
        <taxon>Basidiomycota</taxon>
        <taxon>Agaricomycotina</taxon>
        <taxon>Agaricomycetes</taxon>
        <taxon>Agaricomycetidae</taxon>
        <taxon>Jaapiales</taxon>
        <taxon>Jaapiaceae</taxon>
        <taxon>Jaapia</taxon>
    </lineage>
</organism>
<dbReference type="Proteomes" id="UP000027265">
    <property type="component" value="Unassembled WGS sequence"/>
</dbReference>
<proteinExistence type="predicted"/>
<protein>
    <recommendedName>
        <fullName evidence="3">G domain-containing protein</fullName>
    </recommendedName>
</protein>
<reference evidence="2" key="1">
    <citation type="journal article" date="2014" name="Proc. Natl. Acad. Sci. U.S.A.">
        <title>Extensive sampling of basidiomycete genomes demonstrates inadequacy of the white-rot/brown-rot paradigm for wood decay fungi.</title>
        <authorList>
            <person name="Riley R."/>
            <person name="Salamov A.A."/>
            <person name="Brown D.W."/>
            <person name="Nagy L.G."/>
            <person name="Floudas D."/>
            <person name="Held B.W."/>
            <person name="Levasseur A."/>
            <person name="Lombard V."/>
            <person name="Morin E."/>
            <person name="Otillar R."/>
            <person name="Lindquist E.A."/>
            <person name="Sun H."/>
            <person name="LaButti K.M."/>
            <person name="Schmutz J."/>
            <person name="Jabbour D."/>
            <person name="Luo H."/>
            <person name="Baker S.E."/>
            <person name="Pisabarro A.G."/>
            <person name="Walton J.D."/>
            <person name="Blanchette R.A."/>
            <person name="Henrissat B."/>
            <person name="Martin F."/>
            <person name="Cullen D."/>
            <person name="Hibbett D.S."/>
            <person name="Grigoriev I.V."/>
        </authorList>
    </citation>
    <scope>NUCLEOTIDE SEQUENCE [LARGE SCALE GENOMIC DNA]</scope>
    <source>
        <strain evidence="2">MUCL 33604</strain>
    </source>
</reference>
<dbReference type="InParanoid" id="A0A067PR65"/>
<name>A0A067PR65_9AGAM</name>
<dbReference type="EMBL" id="KL197732">
    <property type="protein sequence ID" value="KDQ53802.1"/>
    <property type="molecule type" value="Genomic_DNA"/>
</dbReference>